<dbReference type="EMBL" id="LGIQ01000007">
    <property type="protein sequence ID" value="KNB72758.1"/>
    <property type="molecule type" value="Genomic_DNA"/>
</dbReference>
<proteinExistence type="inferred from homology"/>
<protein>
    <recommendedName>
        <fullName evidence="5">Ribosome-recycling factor</fullName>
        <shortName evidence="5">RRF</shortName>
    </recommendedName>
    <alternativeName>
        <fullName evidence="5">Ribosome-releasing factor</fullName>
    </alternativeName>
</protein>
<dbReference type="Gene3D" id="3.30.1360.40">
    <property type="match status" value="1"/>
</dbReference>
<dbReference type="HAMAP" id="MF_00040">
    <property type="entry name" value="RRF"/>
    <property type="match status" value="1"/>
</dbReference>
<comment type="function">
    <text evidence="5">Responsible for the release of ribosomes from messenger RNA at the termination of protein biosynthesis. May increase the efficiency of translation by recycling ribosomes from one round of translation to another.</text>
</comment>
<dbReference type="PANTHER" id="PTHR20982">
    <property type="entry name" value="RIBOSOME RECYCLING FACTOR"/>
    <property type="match status" value="1"/>
</dbReference>
<evidence type="ECO:0000313" key="8">
    <source>
        <dbReference type="EMBL" id="GED70206.1"/>
    </source>
</evidence>
<dbReference type="EMBL" id="BJON01000015">
    <property type="protein sequence ID" value="GED70206.1"/>
    <property type="molecule type" value="Genomic_DNA"/>
</dbReference>
<dbReference type="InterPro" id="IPR023584">
    <property type="entry name" value="Ribosome_recyc_fac_dom"/>
</dbReference>
<dbReference type="PANTHER" id="PTHR20982:SF3">
    <property type="entry name" value="MITOCHONDRIAL RIBOSOME RECYCLING FACTOR PSEUDO 1"/>
    <property type="match status" value="1"/>
</dbReference>
<dbReference type="RefSeq" id="WP_049738803.1">
    <property type="nucleotide sequence ID" value="NZ_BJON01000015.1"/>
</dbReference>
<dbReference type="PATRIC" id="fig|54915.3.peg.1592"/>
<dbReference type="AlphaFoldDB" id="A0A0K9YVP0"/>
<feature type="domain" description="Ribosome recycling factor" evidence="7">
    <location>
        <begin position="20"/>
        <end position="183"/>
    </location>
</feature>
<dbReference type="Proteomes" id="UP000319578">
    <property type="component" value="Unassembled WGS sequence"/>
</dbReference>
<keyword evidence="11" id="KW-1185">Reference proteome</keyword>
<dbReference type="OrthoDB" id="9804006at2"/>
<dbReference type="FunFam" id="3.30.1360.40:FF:000001">
    <property type="entry name" value="Ribosome-recycling factor"/>
    <property type="match status" value="1"/>
</dbReference>
<keyword evidence="4 5" id="KW-0648">Protein biosynthesis</keyword>
<evidence type="ECO:0000256" key="6">
    <source>
        <dbReference type="SAM" id="Coils"/>
    </source>
</evidence>
<evidence type="ECO:0000259" key="7">
    <source>
        <dbReference type="Pfam" id="PF01765"/>
    </source>
</evidence>
<feature type="coiled-coil region" evidence="6">
    <location>
        <begin position="125"/>
        <end position="152"/>
    </location>
</feature>
<dbReference type="InterPro" id="IPR002661">
    <property type="entry name" value="Ribosome_recyc_fac"/>
</dbReference>
<dbReference type="InterPro" id="IPR036191">
    <property type="entry name" value="RRF_sf"/>
</dbReference>
<reference evidence="10" key="1">
    <citation type="submission" date="2015-07" db="EMBL/GenBank/DDBJ databases">
        <title>Genome sequencing project for genomic taxonomy and phylogenomics of Bacillus-like bacteria.</title>
        <authorList>
            <person name="Liu B."/>
            <person name="Wang J."/>
            <person name="Zhu Y."/>
            <person name="Liu G."/>
            <person name="Chen Q."/>
            <person name="Chen Z."/>
            <person name="Lan J."/>
            <person name="Che J."/>
            <person name="Ge C."/>
            <person name="Shi H."/>
            <person name="Pan Z."/>
            <person name="Liu X."/>
        </authorList>
    </citation>
    <scope>NUCLEOTIDE SEQUENCE [LARGE SCALE GENOMIC DNA]</scope>
    <source>
        <strain evidence="10">DSM 9887</strain>
    </source>
</reference>
<name>A0A0K9YVP0_9BACL</name>
<evidence type="ECO:0000256" key="5">
    <source>
        <dbReference type="HAMAP-Rule" id="MF_00040"/>
    </source>
</evidence>
<keyword evidence="3 5" id="KW-0963">Cytoplasm</keyword>
<keyword evidence="6" id="KW-0175">Coiled coil</keyword>
<accession>A0A0K9YVP0</accession>
<comment type="caution">
    <text evidence="9">The sequence shown here is derived from an EMBL/GenBank/DDBJ whole genome shotgun (WGS) entry which is preliminary data.</text>
</comment>
<dbReference type="Proteomes" id="UP000036834">
    <property type="component" value="Unassembled WGS sequence"/>
</dbReference>
<gene>
    <name evidence="5" type="primary">frr</name>
    <name evidence="9" type="ORF">ADS79_13015</name>
    <name evidence="8" type="ORF">BRE01_39080</name>
</gene>
<dbReference type="SUPFAM" id="SSF55194">
    <property type="entry name" value="Ribosome recycling factor, RRF"/>
    <property type="match status" value="1"/>
</dbReference>
<organism evidence="9 10">
    <name type="scientific">Brevibacillus reuszeri</name>
    <dbReference type="NCBI Taxonomy" id="54915"/>
    <lineage>
        <taxon>Bacteria</taxon>
        <taxon>Bacillati</taxon>
        <taxon>Bacillota</taxon>
        <taxon>Bacilli</taxon>
        <taxon>Bacillales</taxon>
        <taxon>Paenibacillaceae</taxon>
        <taxon>Brevibacillus</taxon>
    </lineage>
</organism>
<dbReference type="STRING" id="54915.ADS79_13015"/>
<sequence>MPQSVLKDMEDRMNKAINTLKKDLSSLRAGRANPAMLDRVLVDYYGSPTPISQLANISVPEPRMLIIQPWDKAALKEIDRALQQSDLGISPSNDGVVIRMVIPPLTEERRKDLVKLAGKSGEDSKVAIRNIRRDANDDIKKLEKAATISEDESRRHQESIQKTTDKFIAEVDKIVKDKEKDILEV</sequence>
<evidence type="ECO:0000256" key="2">
    <source>
        <dbReference type="ARBA" id="ARBA00005912"/>
    </source>
</evidence>
<evidence type="ECO:0000313" key="9">
    <source>
        <dbReference type="EMBL" id="KNB72758.1"/>
    </source>
</evidence>
<dbReference type="GO" id="GO:0006415">
    <property type="term" value="P:translational termination"/>
    <property type="evidence" value="ECO:0007669"/>
    <property type="project" value="UniProtKB-UniRule"/>
</dbReference>
<dbReference type="CDD" id="cd00520">
    <property type="entry name" value="RRF"/>
    <property type="match status" value="1"/>
</dbReference>
<reference evidence="8 11" key="3">
    <citation type="submission" date="2019-06" db="EMBL/GenBank/DDBJ databases">
        <title>Whole genome shotgun sequence of Brevibacillus reuszeri NBRC 15719.</title>
        <authorList>
            <person name="Hosoyama A."/>
            <person name="Uohara A."/>
            <person name="Ohji S."/>
            <person name="Ichikawa N."/>
        </authorList>
    </citation>
    <scope>NUCLEOTIDE SEQUENCE [LARGE SCALE GENOMIC DNA]</scope>
    <source>
        <strain evidence="8 11">NBRC 15719</strain>
    </source>
</reference>
<dbReference type="FunFam" id="1.10.132.20:FF:000001">
    <property type="entry name" value="Ribosome-recycling factor"/>
    <property type="match status" value="1"/>
</dbReference>
<evidence type="ECO:0000313" key="10">
    <source>
        <dbReference type="Proteomes" id="UP000036834"/>
    </source>
</evidence>
<evidence type="ECO:0000256" key="4">
    <source>
        <dbReference type="ARBA" id="ARBA00022917"/>
    </source>
</evidence>
<reference evidence="9" key="2">
    <citation type="submission" date="2015-07" db="EMBL/GenBank/DDBJ databases">
        <title>MeaNS - Measles Nucleotide Surveillance Program.</title>
        <authorList>
            <person name="Tran T."/>
            <person name="Druce J."/>
        </authorList>
    </citation>
    <scope>NUCLEOTIDE SEQUENCE</scope>
    <source>
        <strain evidence="9">DSM 9887</strain>
    </source>
</reference>
<dbReference type="Pfam" id="PF01765">
    <property type="entry name" value="RRF"/>
    <property type="match status" value="1"/>
</dbReference>
<evidence type="ECO:0000313" key="11">
    <source>
        <dbReference type="Proteomes" id="UP000319578"/>
    </source>
</evidence>
<evidence type="ECO:0000256" key="1">
    <source>
        <dbReference type="ARBA" id="ARBA00004496"/>
    </source>
</evidence>
<dbReference type="GO" id="GO:0005737">
    <property type="term" value="C:cytoplasm"/>
    <property type="evidence" value="ECO:0007669"/>
    <property type="project" value="UniProtKB-SubCell"/>
</dbReference>
<comment type="subcellular location">
    <subcellularLocation>
        <location evidence="1 5">Cytoplasm</location>
    </subcellularLocation>
</comment>
<dbReference type="NCBIfam" id="TIGR00496">
    <property type="entry name" value="frr"/>
    <property type="match status" value="1"/>
</dbReference>
<dbReference type="GO" id="GO:0043023">
    <property type="term" value="F:ribosomal large subunit binding"/>
    <property type="evidence" value="ECO:0007669"/>
    <property type="project" value="TreeGrafter"/>
</dbReference>
<comment type="similarity">
    <text evidence="2 5">Belongs to the RRF family.</text>
</comment>
<evidence type="ECO:0000256" key="3">
    <source>
        <dbReference type="ARBA" id="ARBA00022490"/>
    </source>
</evidence>
<dbReference type="Gene3D" id="1.10.132.20">
    <property type="entry name" value="Ribosome-recycling factor"/>
    <property type="match status" value="1"/>
</dbReference>